<feature type="binding site" evidence="6">
    <location>
        <begin position="114"/>
        <end position="115"/>
    </location>
    <ligand>
        <name>substrate</name>
    </ligand>
</feature>
<dbReference type="GO" id="GO:0006777">
    <property type="term" value="P:Mo-molybdopterin cofactor biosynthetic process"/>
    <property type="evidence" value="ECO:0007669"/>
    <property type="project" value="UniProtKB-UniRule"/>
</dbReference>
<comment type="function">
    <text evidence="6">Catalyzes the conversion of (8S)-3',8-cyclo-7,8-dihydroguanosine 5'-triphosphate to cyclic pyranopterin monophosphate (cPMP).</text>
</comment>
<evidence type="ECO:0000259" key="7">
    <source>
        <dbReference type="Pfam" id="PF01967"/>
    </source>
</evidence>
<dbReference type="Gene3D" id="3.30.70.640">
    <property type="entry name" value="Molybdopterin cofactor biosynthesis C (MoaC) domain"/>
    <property type="match status" value="1"/>
</dbReference>
<dbReference type="InterPro" id="IPR023045">
    <property type="entry name" value="MoaC"/>
</dbReference>
<protein>
    <recommendedName>
        <fullName evidence="3 6">Cyclic pyranopterin monophosphate synthase</fullName>
        <ecNumber evidence="3 6">4.6.1.17</ecNumber>
    </recommendedName>
    <alternativeName>
        <fullName evidence="6">Molybdenum cofactor biosynthesis protein C</fullName>
    </alternativeName>
</protein>
<evidence type="ECO:0000313" key="8">
    <source>
        <dbReference type="EMBL" id="ABV33538.1"/>
    </source>
</evidence>
<reference evidence="8 9" key="2">
    <citation type="journal article" date="2009" name="Proc. Natl. Acad. Sci. U.S.A.">
        <title>On the chimeric nature, thermophilic origin, and phylogenetic placement of the Thermotogales.</title>
        <authorList>
            <person name="Zhaxybayeva O."/>
            <person name="Swithers K.S."/>
            <person name="Lapierre P."/>
            <person name="Fournier G.P."/>
            <person name="Bickhart D.M."/>
            <person name="DeBoy R.T."/>
            <person name="Nelson K.E."/>
            <person name="Nesbo C.L."/>
            <person name="Doolittle W.F."/>
            <person name="Gogarten J.P."/>
            <person name="Noll K.M."/>
        </authorList>
    </citation>
    <scope>NUCLEOTIDE SEQUENCE [LARGE SCALE GENOMIC DNA]</scope>
    <source>
        <strain evidence="9">ATCC BAA-301 / DSM 14385 / NBRC 107922 / TMO</strain>
    </source>
</reference>
<evidence type="ECO:0000256" key="1">
    <source>
        <dbReference type="ARBA" id="ARBA00001637"/>
    </source>
</evidence>
<feature type="domain" description="Molybdopterin cofactor biosynthesis C (MoaC)" evidence="7">
    <location>
        <begin position="16"/>
        <end position="151"/>
    </location>
</feature>
<dbReference type="NCBIfam" id="TIGR00581">
    <property type="entry name" value="moaC"/>
    <property type="match status" value="1"/>
</dbReference>
<comment type="similarity">
    <text evidence="6">Belongs to the MoaC family.</text>
</comment>
<comment type="subunit">
    <text evidence="6">Homohexamer; trimer of dimers.</text>
</comment>
<dbReference type="InterPro" id="IPR036522">
    <property type="entry name" value="MoaC_sf"/>
</dbReference>
<accession>A8F5V4</accession>
<dbReference type="EC" id="4.6.1.17" evidence="3 6"/>
<comment type="pathway">
    <text evidence="2 6">Cofactor biosynthesis; molybdopterin biosynthesis.</text>
</comment>
<dbReference type="KEGG" id="tle:Tlet_0972"/>
<dbReference type="GO" id="GO:0061799">
    <property type="term" value="F:cyclic pyranopterin monophosphate synthase activity"/>
    <property type="evidence" value="ECO:0007669"/>
    <property type="project" value="UniProtKB-UniRule"/>
</dbReference>
<evidence type="ECO:0000256" key="4">
    <source>
        <dbReference type="ARBA" id="ARBA00023150"/>
    </source>
</evidence>
<dbReference type="NCBIfam" id="NF006870">
    <property type="entry name" value="PRK09364.1"/>
    <property type="match status" value="1"/>
</dbReference>
<dbReference type="CDD" id="cd01420">
    <property type="entry name" value="MoaC_PE"/>
    <property type="match status" value="1"/>
</dbReference>
<dbReference type="Pfam" id="PF01967">
    <property type="entry name" value="MoaC"/>
    <property type="match status" value="1"/>
</dbReference>
<dbReference type="UniPathway" id="UPA00344"/>
<evidence type="ECO:0000256" key="2">
    <source>
        <dbReference type="ARBA" id="ARBA00005046"/>
    </source>
</evidence>
<gene>
    <name evidence="6" type="primary">moaC</name>
    <name evidence="8" type="ordered locus">Tlet_0972</name>
</gene>
<evidence type="ECO:0000256" key="3">
    <source>
        <dbReference type="ARBA" id="ARBA00012575"/>
    </source>
</evidence>
<reference evidence="8 9" key="1">
    <citation type="submission" date="2007-08" db="EMBL/GenBank/DDBJ databases">
        <title>Complete sequence of Thermotoga lettingae TMO.</title>
        <authorList>
            <consortium name="US DOE Joint Genome Institute"/>
            <person name="Copeland A."/>
            <person name="Lucas S."/>
            <person name="Lapidus A."/>
            <person name="Barry K."/>
            <person name="Glavina del Rio T."/>
            <person name="Dalin E."/>
            <person name="Tice H."/>
            <person name="Pitluck S."/>
            <person name="Foster B."/>
            <person name="Bruce D."/>
            <person name="Schmutz J."/>
            <person name="Larimer F."/>
            <person name="Land M."/>
            <person name="Hauser L."/>
            <person name="Kyrpides N."/>
            <person name="Mikhailova N."/>
            <person name="Nelson K."/>
            <person name="Gogarten J.P."/>
            <person name="Noll K."/>
            <person name="Richardson P."/>
        </authorList>
    </citation>
    <scope>NUCLEOTIDE SEQUENCE [LARGE SCALE GENOMIC DNA]</scope>
    <source>
        <strain evidence="9">ATCC BAA-301 / DSM 14385 / NBRC 107922 / TMO</strain>
    </source>
</reference>
<dbReference type="InterPro" id="IPR050105">
    <property type="entry name" value="MoCo_biosynth_MoaA/MoaC"/>
</dbReference>
<dbReference type="PANTHER" id="PTHR22960">
    <property type="entry name" value="MOLYBDOPTERIN COFACTOR SYNTHESIS PROTEIN A"/>
    <property type="match status" value="1"/>
</dbReference>
<keyword evidence="4 6" id="KW-0501">Molybdenum cofactor biosynthesis</keyword>
<feature type="binding site" evidence="6">
    <location>
        <begin position="76"/>
        <end position="78"/>
    </location>
    <ligand>
        <name>substrate</name>
    </ligand>
</feature>
<name>A8F5V4_PSELT</name>
<dbReference type="HOGENOM" id="CLU_074693_1_1_0"/>
<evidence type="ECO:0000256" key="5">
    <source>
        <dbReference type="ARBA" id="ARBA00023239"/>
    </source>
</evidence>
<dbReference type="OrthoDB" id="9794429at2"/>
<feature type="active site" evidence="6">
    <location>
        <position position="129"/>
    </location>
</feature>
<sequence>MTWDFSHIDKKGNIRMVDITSKENTERIAKALAIVQMNRETLFKIKENEVKKGDVITTAKIAGIMAAKRTSELIPLCHNINLTHAEIEFILREEQNSIEIISTVKCREKTGAEMEALTAASVAALTIYDMCKSIDKSMVIEKICLLEKSGGKSGHWKRNELSSDNT</sequence>
<dbReference type="Proteomes" id="UP000002016">
    <property type="component" value="Chromosome"/>
</dbReference>
<keyword evidence="9" id="KW-1185">Reference proteome</keyword>
<dbReference type="EMBL" id="CP000812">
    <property type="protein sequence ID" value="ABV33538.1"/>
    <property type="molecule type" value="Genomic_DNA"/>
</dbReference>
<dbReference type="SUPFAM" id="SSF55040">
    <property type="entry name" value="Molybdenum cofactor biosynthesis protein C, MoaC"/>
    <property type="match status" value="1"/>
</dbReference>
<dbReference type="InterPro" id="IPR002820">
    <property type="entry name" value="Mopterin_CF_biosynth-C_dom"/>
</dbReference>
<dbReference type="RefSeq" id="WP_012003019.1">
    <property type="nucleotide sequence ID" value="NC_009828.1"/>
</dbReference>
<dbReference type="eggNOG" id="COG0315">
    <property type="taxonomic scope" value="Bacteria"/>
</dbReference>
<comment type="catalytic activity">
    <reaction evidence="1 6">
        <text>(8S)-3',8-cyclo-7,8-dihydroguanosine 5'-triphosphate = cyclic pyranopterin phosphate + diphosphate</text>
        <dbReference type="Rhea" id="RHEA:49580"/>
        <dbReference type="ChEBI" id="CHEBI:33019"/>
        <dbReference type="ChEBI" id="CHEBI:59648"/>
        <dbReference type="ChEBI" id="CHEBI:131766"/>
        <dbReference type="EC" id="4.6.1.17"/>
    </reaction>
</comment>
<proteinExistence type="inferred from homology"/>
<organism evidence="8 9">
    <name type="scientific">Pseudothermotoga lettingae (strain ATCC BAA-301 / DSM 14385 / NBRC 107922 / TMO)</name>
    <name type="common">Thermotoga lettingae</name>
    <dbReference type="NCBI Taxonomy" id="416591"/>
    <lineage>
        <taxon>Bacteria</taxon>
        <taxon>Thermotogati</taxon>
        <taxon>Thermotogota</taxon>
        <taxon>Thermotogae</taxon>
        <taxon>Thermotogales</taxon>
        <taxon>Thermotogaceae</taxon>
        <taxon>Pseudothermotoga</taxon>
    </lineage>
</organism>
<evidence type="ECO:0000313" key="9">
    <source>
        <dbReference type="Proteomes" id="UP000002016"/>
    </source>
</evidence>
<dbReference type="AlphaFoldDB" id="A8F5V4"/>
<dbReference type="STRING" id="416591.Tlet_0972"/>
<dbReference type="InterPro" id="IPR047594">
    <property type="entry name" value="MoaC_bact/euk"/>
</dbReference>
<dbReference type="HAMAP" id="MF_01224_B">
    <property type="entry name" value="MoaC_B"/>
    <property type="match status" value="1"/>
</dbReference>
<evidence type="ECO:0000256" key="6">
    <source>
        <dbReference type="HAMAP-Rule" id="MF_01224"/>
    </source>
</evidence>
<keyword evidence="5 6" id="KW-0456">Lyase</keyword>